<evidence type="ECO:0000256" key="2">
    <source>
        <dbReference type="ARBA" id="ARBA00022603"/>
    </source>
</evidence>
<feature type="compositionally biased region" description="Basic and acidic residues" evidence="7">
    <location>
        <begin position="153"/>
        <end position="168"/>
    </location>
</feature>
<dbReference type="GO" id="GO:0008171">
    <property type="term" value="F:O-methyltransferase activity"/>
    <property type="evidence" value="ECO:0007669"/>
    <property type="project" value="UniProtKB-UniRule"/>
</dbReference>
<evidence type="ECO:0000256" key="7">
    <source>
        <dbReference type="SAM" id="MobiDB-lite"/>
    </source>
</evidence>
<dbReference type="SUPFAM" id="SSF53335">
    <property type="entry name" value="S-adenosyl-L-methionine-dependent methyltransferases"/>
    <property type="match status" value="1"/>
</dbReference>
<feature type="region of interest" description="Disordered" evidence="7">
    <location>
        <begin position="128"/>
        <end position="177"/>
    </location>
</feature>
<keyword evidence="10" id="KW-1185">Reference proteome</keyword>
<reference evidence="9" key="1">
    <citation type="journal article" date="2020" name="Stud. Mycol.">
        <title>101 Dothideomycetes genomes: a test case for predicting lifestyles and emergence of pathogens.</title>
        <authorList>
            <person name="Haridas S."/>
            <person name="Albert R."/>
            <person name="Binder M."/>
            <person name="Bloem J."/>
            <person name="Labutti K."/>
            <person name="Salamov A."/>
            <person name="Andreopoulos B."/>
            <person name="Baker S."/>
            <person name="Barry K."/>
            <person name="Bills G."/>
            <person name="Bluhm B."/>
            <person name="Cannon C."/>
            <person name="Castanera R."/>
            <person name="Culley D."/>
            <person name="Daum C."/>
            <person name="Ezra D."/>
            <person name="Gonzalez J."/>
            <person name="Henrissat B."/>
            <person name="Kuo A."/>
            <person name="Liang C."/>
            <person name="Lipzen A."/>
            <person name="Lutzoni F."/>
            <person name="Magnuson J."/>
            <person name="Mondo S."/>
            <person name="Nolan M."/>
            <person name="Ohm R."/>
            <person name="Pangilinan J."/>
            <person name="Park H.-J."/>
            <person name="Ramirez L."/>
            <person name="Alfaro M."/>
            <person name="Sun H."/>
            <person name="Tritt A."/>
            <person name="Yoshinaga Y."/>
            <person name="Zwiers L.-H."/>
            <person name="Turgeon B."/>
            <person name="Goodwin S."/>
            <person name="Spatafora J."/>
            <person name="Crous P."/>
            <person name="Grigoriev I."/>
        </authorList>
    </citation>
    <scope>NUCLEOTIDE SEQUENCE</scope>
    <source>
        <strain evidence="9">CBS 269.34</strain>
    </source>
</reference>
<keyword evidence="2 6" id="KW-0489">Methyltransferase</keyword>
<sequence>MTAVGNYHRYQGAARDIPGPAPAPHIKDRRLVLLDGLVPGLFADGSAVLDVGCNAGAVTVQVAHYYDIGSATGVDVDPHLIKKAKSHFTLQSSRIRPATDDRPRELNYYPIAAVADLGLLERFLFGDEEEESSDKHEESSDDDEDSGDEHEDSGDKHEHSHDETKDSDDGASSKNPKWTSDLQTVQFIREDWAISKNPETSGPYDVILALSVVKWIHLKHLDAGLEAFFCKCASSLKEGGYFVIEVQSWSSYLTAITPGKTPHFEDALLQLKHRPETSFTELLEQSRLIHVATSEELPRRISVYRKA</sequence>
<evidence type="ECO:0000256" key="5">
    <source>
        <dbReference type="PROSITE-ProRule" id="PRU00848"/>
    </source>
</evidence>
<feature type="domain" description="Bin3-type SAM" evidence="8">
    <location>
        <begin position="28"/>
        <end position="307"/>
    </location>
</feature>
<feature type="compositionally biased region" description="Acidic residues" evidence="7">
    <location>
        <begin position="139"/>
        <end position="152"/>
    </location>
</feature>
<evidence type="ECO:0000256" key="4">
    <source>
        <dbReference type="ARBA" id="ARBA00022691"/>
    </source>
</evidence>
<name>A0A6A6R0X9_9PEZI</name>
<accession>A0A6A6R0X9</accession>
<proteinExistence type="inferred from homology"/>
<dbReference type="Pfam" id="PF06859">
    <property type="entry name" value="Bin3"/>
    <property type="match status" value="1"/>
</dbReference>
<dbReference type="EC" id="2.1.1.-" evidence="6"/>
<evidence type="ECO:0000313" key="9">
    <source>
        <dbReference type="EMBL" id="KAF2497493.1"/>
    </source>
</evidence>
<evidence type="ECO:0000313" key="10">
    <source>
        <dbReference type="Proteomes" id="UP000799750"/>
    </source>
</evidence>
<keyword evidence="3 6" id="KW-0808">Transferase</keyword>
<evidence type="ECO:0000256" key="3">
    <source>
        <dbReference type="ARBA" id="ARBA00022679"/>
    </source>
</evidence>
<dbReference type="GO" id="GO:0017069">
    <property type="term" value="F:snRNA binding"/>
    <property type="evidence" value="ECO:0007669"/>
    <property type="project" value="TreeGrafter"/>
</dbReference>
<dbReference type="CDD" id="cd02440">
    <property type="entry name" value="AdoMet_MTases"/>
    <property type="match status" value="1"/>
</dbReference>
<dbReference type="InterPro" id="IPR010675">
    <property type="entry name" value="Bin3_C"/>
</dbReference>
<organism evidence="9 10">
    <name type="scientific">Lophium mytilinum</name>
    <dbReference type="NCBI Taxonomy" id="390894"/>
    <lineage>
        <taxon>Eukaryota</taxon>
        <taxon>Fungi</taxon>
        <taxon>Dikarya</taxon>
        <taxon>Ascomycota</taxon>
        <taxon>Pezizomycotina</taxon>
        <taxon>Dothideomycetes</taxon>
        <taxon>Pleosporomycetidae</taxon>
        <taxon>Mytilinidiales</taxon>
        <taxon>Mytilinidiaceae</taxon>
        <taxon>Lophium</taxon>
    </lineage>
</organism>
<dbReference type="Gene3D" id="3.40.50.150">
    <property type="entry name" value="Vaccinia Virus protein VP39"/>
    <property type="match status" value="1"/>
</dbReference>
<dbReference type="InterPro" id="IPR024160">
    <property type="entry name" value="BIN3_SAM-bd_dom"/>
</dbReference>
<dbReference type="PANTHER" id="PTHR12315:SF0">
    <property type="entry name" value="7SK SNRNA METHYLPHOSPHATE CAPPING ENZYME"/>
    <property type="match status" value="1"/>
</dbReference>
<evidence type="ECO:0000256" key="1">
    <source>
        <dbReference type="ARBA" id="ARBA00008361"/>
    </source>
</evidence>
<dbReference type="EMBL" id="MU004186">
    <property type="protein sequence ID" value="KAF2497493.1"/>
    <property type="molecule type" value="Genomic_DNA"/>
</dbReference>
<dbReference type="GO" id="GO:0032259">
    <property type="term" value="P:methylation"/>
    <property type="evidence" value="ECO:0007669"/>
    <property type="project" value="UniProtKB-KW"/>
</dbReference>
<dbReference type="InterPro" id="IPR039772">
    <property type="entry name" value="Bin3-like"/>
</dbReference>
<dbReference type="PANTHER" id="PTHR12315">
    <property type="entry name" value="BICOID-INTERACTING PROTEIN RELATED"/>
    <property type="match status" value="1"/>
</dbReference>
<dbReference type="PROSITE" id="PS51515">
    <property type="entry name" value="BIN3_SAM"/>
    <property type="match status" value="1"/>
</dbReference>
<dbReference type="InterPro" id="IPR029063">
    <property type="entry name" value="SAM-dependent_MTases_sf"/>
</dbReference>
<keyword evidence="4 5" id="KW-0949">S-adenosyl-L-methionine</keyword>
<gene>
    <name evidence="9" type="ORF">BU16DRAFT_559238</name>
</gene>
<evidence type="ECO:0000256" key="6">
    <source>
        <dbReference type="RuleBase" id="RU367087"/>
    </source>
</evidence>
<comment type="similarity">
    <text evidence="1 6">Belongs to the methyltransferase superfamily.</text>
</comment>
<dbReference type="Proteomes" id="UP000799750">
    <property type="component" value="Unassembled WGS sequence"/>
</dbReference>
<dbReference type="GO" id="GO:0008173">
    <property type="term" value="F:RNA methyltransferase activity"/>
    <property type="evidence" value="ECO:0007669"/>
    <property type="project" value="UniProtKB-UniRule"/>
</dbReference>
<evidence type="ECO:0000259" key="8">
    <source>
        <dbReference type="PROSITE" id="PS51515"/>
    </source>
</evidence>
<dbReference type="GO" id="GO:0040031">
    <property type="term" value="P:snRNA modification"/>
    <property type="evidence" value="ECO:0007669"/>
    <property type="project" value="TreeGrafter"/>
</dbReference>
<protein>
    <recommendedName>
        <fullName evidence="6">RNA methyltransferase</fullName>
        <ecNumber evidence="6">2.1.1.-</ecNumber>
    </recommendedName>
</protein>
<dbReference type="AlphaFoldDB" id="A0A6A6R0X9"/>
<dbReference type="OrthoDB" id="540004at2759"/>